<evidence type="ECO:0000313" key="2">
    <source>
        <dbReference type="EMBL" id="ONM31280.1"/>
    </source>
</evidence>
<feature type="region of interest" description="Disordered" evidence="1">
    <location>
        <begin position="1"/>
        <end position="54"/>
    </location>
</feature>
<organism evidence="2">
    <name type="scientific">Zea mays</name>
    <name type="common">Maize</name>
    <dbReference type="NCBI Taxonomy" id="4577"/>
    <lineage>
        <taxon>Eukaryota</taxon>
        <taxon>Viridiplantae</taxon>
        <taxon>Streptophyta</taxon>
        <taxon>Embryophyta</taxon>
        <taxon>Tracheophyta</taxon>
        <taxon>Spermatophyta</taxon>
        <taxon>Magnoliopsida</taxon>
        <taxon>Liliopsida</taxon>
        <taxon>Poales</taxon>
        <taxon>Poaceae</taxon>
        <taxon>PACMAD clade</taxon>
        <taxon>Panicoideae</taxon>
        <taxon>Andropogonodae</taxon>
        <taxon>Andropogoneae</taxon>
        <taxon>Tripsacinae</taxon>
        <taxon>Zea</taxon>
    </lineage>
</organism>
<feature type="compositionally biased region" description="Basic residues" evidence="1">
    <location>
        <begin position="88"/>
        <end position="105"/>
    </location>
</feature>
<evidence type="ECO:0000256" key="1">
    <source>
        <dbReference type="SAM" id="MobiDB-lite"/>
    </source>
</evidence>
<dbReference type="AlphaFoldDB" id="A0A1D6MQI8"/>
<name>A0A1D6MQI8_MAIZE</name>
<proteinExistence type="predicted"/>
<protein>
    <submittedName>
        <fullName evidence="2">Uncharacterized protein</fullName>
    </submittedName>
</protein>
<accession>A0A1D6MQI8</accession>
<feature type="compositionally biased region" description="Polar residues" evidence="1">
    <location>
        <begin position="1"/>
        <end position="12"/>
    </location>
</feature>
<dbReference type="EMBL" id="CM007649">
    <property type="protein sequence ID" value="ONM31280.1"/>
    <property type="molecule type" value="Genomic_DNA"/>
</dbReference>
<feature type="region of interest" description="Disordered" evidence="1">
    <location>
        <begin position="84"/>
        <end position="113"/>
    </location>
</feature>
<sequence length="113" mass="13065">MASRPVATSISTPRPPHPTRCTAAAASPPPPHHRPEYHRTRRRGRISPRQGPAEHCRRLHLRVWAIARVQGSSRVRDQIRPAEQYPQHHAHHPPLPRHRRLHPRVHTTPFLTI</sequence>
<reference evidence="2" key="1">
    <citation type="submission" date="2015-12" db="EMBL/GenBank/DDBJ databases">
        <title>Update maize B73 reference genome by single molecule sequencing technologies.</title>
        <authorList>
            <consortium name="Maize Genome Sequencing Project"/>
            <person name="Ware D."/>
        </authorList>
    </citation>
    <scope>NUCLEOTIDE SEQUENCE [LARGE SCALE GENOMIC DNA]</scope>
    <source>
        <tissue evidence="2">Seedling</tissue>
    </source>
</reference>
<gene>
    <name evidence="2" type="ORF">ZEAMMB73_Zm00001d040390</name>
</gene>